<accession>A0AAD4F5Y7</accession>
<dbReference type="EMBL" id="JAHCVI010000001">
    <property type="protein sequence ID" value="KAG7293601.1"/>
    <property type="molecule type" value="Genomic_DNA"/>
</dbReference>
<protein>
    <recommendedName>
        <fullName evidence="1">Methyltransferase type 11 domain-containing protein</fullName>
    </recommendedName>
</protein>
<dbReference type="InterPro" id="IPR029063">
    <property type="entry name" value="SAM-dependent_MTases_sf"/>
</dbReference>
<dbReference type="InterPro" id="IPR013216">
    <property type="entry name" value="Methyltransf_11"/>
</dbReference>
<evidence type="ECO:0000259" key="1">
    <source>
        <dbReference type="Pfam" id="PF08241"/>
    </source>
</evidence>
<dbReference type="Gene3D" id="3.40.50.150">
    <property type="entry name" value="Vaccinia Virus protein VP39"/>
    <property type="match status" value="1"/>
</dbReference>
<dbReference type="PANTHER" id="PTHR42912:SF80">
    <property type="entry name" value="METHYLTRANSFERASE DOMAIN-CONTAINING PROTEIN"/>
    <property type="match status" value="1"/>
</dbReference>
<reference evidence="2" key="1">
    <citation type="submission" date="2023-02" db="EMBL/GenBank/DDBJ databases">
        <authorList>
            <person name="Palmer J.M."/>
        </authorList>
    </citation>
    <scope>NUCLEOTIDE SEQUENCE</scope>
    <source>
        <strain evidence="2">FW57</strain>
    </source>
</reference>
<dbReference type="SUPFAM" id="SSF53335">
    <property type="entry name" value="S-adenosyl-L-methionine-dependent methyltransferases"/>
    <property type="match status" value="1"/>
</dbReference>
<sequence>MGDTKELAVGYTRANATQSNAGLFLLQRLDITPGMHVLDVGCGPGNLTAHIASLVGPSGTVTGIDPSAERIALANQLLPSNPKLSFHVGIAEDLSRFPSASFDAVFVNSTLHWVRDQPAALREFARVLKTGGGGRLGISGGSGDYRTAQERIKADVLGREPYRAYEEEAPPKFLGRAELEGMLKDAGFGAWEIVVNRIVKETRDADEMIDWLDTSSSGKTYGGIPLELRPKAREEMKREWEKMATEDGIRMEMELLVTVAVRK</sequence>
<comment type="caution">
    <text evidence="2">The sequence shown here is derived from an EMBL/GenBank/DDBJ whole genome shotgun (WGS) entry which is preliminary data.</text>
</comment>
<evidence type="ECO:0000313" key="3">
    <source>
        <dbReference type="Proteomes" id="UP001197093"/>
    </source>
</evidence>
<dbReference type="InterPro" id="IPR050508">
    <property type="entry name" value="Methyltransf_Superfamily"/>
</dbReference>
<dbReference type="Pfam" id="PF08241">
    <property type="entry name" value="Methyltransf_11"/>
    <property type="match status" value="1"/>
</dbReference>
<organism evidence="2 3">
    <name type="scientific">Staphylotrichum longicolle</name>
    <dbReference type="NCBI Taxonomy" id="669026"/>
    <lineage>
        <taxon>Eukaryota</taxon>
        <taxon>Fungi</taxon>
        <taxon>Dikarya</taxon>
        <taxon>Ascomycota</taxon>
        <taxon>Pezizomycotina</taxon>
        <taxon>Sordariomycetes</taxon>
        <taxon>Sordariomycetidae</taxon>
        <taxon>Sordariales</taxon>
        <taxon>Chaetomiaceae</taxon>
        <taxon>Staphylotrichum</taxon>
    </lineage>
</organism>
<name>A0AAD4F5Y7_9PEZI</name>
<dbReference type="PANTHER" id="PTHR42912">
    <property type="entry name" value="METHYLTRANSFERASE"/>
    <property type="match status" value="1"/>
</dbReference>
<dbReference type="GO" id="GO:0008757">
    <property type="term" value="F:S-adenosylmethionine-dependent methyltransferase activity"/>
    <property type="evidence" value="ECO:0007669"/>
    <property type="project" value="InterPro"/>
</dbReference>
<dbReference type="Proteomes" id="UP001197093">
    <property type="component" value="Unassembled WGS sequence"/>
</dbReference>
<gene>
    <name evidence="2" type="ORF">NEMBOFW57_003655</name>
</gene>
<proteinExistence type="predicted"/>
<feature type="domain" description="Methyltransferase type 11" evidence="1">
    <location>
        <begin position="38"/>
        <end position="132"/>
    </location>
</feature>
<dbReference type="AlphaFoldDB" id="A0AAD4F5Y7"/>
<dbReference type="CDD" id="cd02440">
    <property type="entry name" value="AdoMet_MTases"/>
    <property type="match status" value="1"/>
</dbReference>
<keyword evidence="3" id="KW-1185">Reference proteome</keyword>
<evidence type="ECO:0000313" key="2">
    <source>
        <dbReference type="EMBL" id="KAG7293601.1"/>
    </source>
</evidence>